<keyword evidence="2" id="KW-1185">Reference proteome</keyword>
<feature type="compositionally biased region" description="Acidic residues" evidence="1">
    <location>
        <begin position="522"/>
        <end position="531"/>
    </location>
</feature>
<sequence>MTDRVIGLKKFDAAEIWSFPEGNRRVYEFWVPKNDLALAKEDFFNGQPSMTHETSPLTSAQLSEKLRHLRDLTCEWTLSEDDKECQDVVRDYKRMLDVRCVFEKALTEKLCSVLDELSRSLVSRVDDTLCRLNTSTATTTRAIVNVANMDTHLASFANDQFIESRVYDEPCVASVEPPPSVKKTAQRQEETVENIREAVSLSFAMIKSHFKRIEMRPEDFDEDDDPTFVPDPIFEPFDSHLSRPLPFLIGTNDWNASLSAGVRDTPVELAKVQKDEVVIGLPAFVQPHLATATTSCPQPTQPQDVNTVHGIDEETERAVARMAGSADSRRSDHSGLFSSDSTDDEAIINKDLSRNYNRGPAWRGVTTEPFVPREQFGASRGRQVEEAHATKQAFAPTAPRSPTFTRGATTPPGSDEVVVHGECESAKHSVAPSVPSSEASTTNLFASKNPLFGDSDSEGDMFVDADVRKLERSSTLPRTGRLPEDVRSAALGDSSGTLANQRTSSITHSNVKHPVTLSNTLFDDDSDDDDLFANPASRPQKPTDSDSNVDQHASGAHSANVFSKEKPPSKAPSSSFVEDAVSTDATKSVLQGSESAIHSSTFKSHLSAMLMPKGPFRRGTSGYEIFALHYLTSRALYASGSTTARSDTLSDVSEKSFEDLSDTAMLPSVVKTRTKGPVRRAPTRGKVAADVTSEPAETIKQENYANERVSSSGVEQGGITAEISAPTEERSAFSTSNVAAVKTASRENVGGSVTKTKASTQSSSLFSDSDDDIFASVAPRQVASKTCEQVSEKQPNSDKTVTVERESYIYGEQHSNDIIAPEKQSETAPQPERRATDAKIMRAASQPTKSIFASDDEDDDDIFSTATKPGRSTSIFQCRSTGSKVTSSAALSVKAVTSKNSAAPVRRGIFDDDSDSDKDLFR</sequence>
<proteinExistence type="predicted"/>
<feature type="compositionally biased region" description="Polar residues" evidence="1">
    <location>
        <begin position="400"/>
        <end position="412"/>
    </location>
</feature>
<feature type="region of interest" description="Disordered" evidence="1">
    <location>
        <begin position="897"/>
        <end position="922"/>
    </location>
</feature>
<dbReference type="Proteomes" id="UP000036681">
    <property type="component" value="Unplaced"/>
</dbReference>
<organism evidence="2 3">
    <name type="scientific">Ascaris lumbricoides</name>
    <name type="common">Giant roundworm</name>
    <dbReference type="NCBI Taxonomy" id="6252"/>
    <lineage>
        <taxon>Eukaryota</taxon>
        <taxon>Metazoa</taxon>
        <taxon>Ecdysozoa</taxon>
        <taxon>Nematoda</taxon>
        <taxon>Chromadorea</taxon>
        <taxon>Rhabditida</taxon>
        <taxon>Spirurina</taxon>
        <taxon>Ascaridomorpha</taxon>
        <taxon>Ascaridoidea</taxon>
        <taxon>Ascarididae</taxon>
        <taxon>Ascaris</taxon>
    </lineage>
</organism>
<protein>
    <submittedName>
        <fullName evidence="3">FAM21/CAPZIP domain-containing protein</fullName>
    </submittedName>
</protein>
<feature type="compositionally biased region" description="Polar residues" evidence="1">
    <location>
        <begin position="494"/>
        <end position="509"/>
    </location>
</feature>
<accession>A0A9J2P9R6</accession>
<feature type="region of interest" description="Disordered" evidence="1">
    <location>
        <begin position="472"/>
        <end position="578"/>
    </location>
</feature>
<dbReference type="AlphaFoldDB" id="A0A9J2P9R6"/>
<feature type="region of interest" description="Disordered" evidence="1">
    <location>
        <begin position="811"/>
        <end position="872"/>
    </location>
</feature>
<feature type="compositionally biased region" description="Basic residues" evidence="1">
    <location>
        <begin position="673"/>
        <end position="683"/>
    </location>
</feature>
<evidence type="ECO:0000256" key="1">
    <source>
        <dbReference type="SAM" id="MobiDB-lite"/>
    </source>
</evidence>
<evidence type="ECO:0000313" key="3">
    <source>
        <dbReference type="WBParaSite" id="ALUE_0000662201-mRNA-1"/>
    </source>
</evidence>
<reference evidence="3" key="1">
    <citation type="submission" date="2023-03" db="UniProtKB">
        <authorList>
            <consortium name="WormBaseParasite"/>
        </authorList>
    </citation>
    <scope>IDENTIFICATION</scope>
</reference>
<name>A0A9J2P9R6_ASCLU</name>
<dbReference type="WBParaSite" id="ALUE_0000662201-mRNA-1">
    <property type="protein sequence ID" value="ALUE_0000662201-mRNA-1"/>
    <property type="gene ID" value="ALUE_0000662201"/>
</dbReference>
<evidence type="ECO:0000313" key="2">
    <source>
        <dbReference type="Proteomes" id="UP000036681"/>
    </source>
</evidence>
<feature type="compositionally biased region" description="Polar residues" evidence="1">
    <location>
        <begin position="540"/>
        <end position="551"/>
    </location>
</feature>
<feature type="compositionally biased region" description="Basic and acidic residues" evidence="1">
    <location>
        <begin position="831"/>
        <end position="840"/>
    </location>
</feature>
<feature type="region of interest" description="Disordered" evidence="1">
    <location>
        <begin position="388"/>
        <end position="417"/>
    </location>
</feature>
<feature type="region of interest" description="Disordered" evidence="1">
    <location>
        <begin position="673"/>
        <end position="694"/>
    </location>
</feature>